<reference evidence="1" key="1">
    <citation type="submission" date="2022-07" db="EMBL/GenBank/DDBJ databases">
        <title>Genome Sequence of Lecanicillium saksenae.</title>
        <authorList>
            <person name="Buettner E."/>
        </authorList>
    </citation>
    <scope>NUCLEOTIDE SEQUENCE</scope>
    <source>
        <strain evidence="1">VT-O1</strain>
    </source>
</reference>
<evidence type="ECO:0000313" key="2">
    <source>
        <dbReference type="Proteomes" id="UP001148737"/>
    </source>
</evidence>
<dbReference type="Proteomes" id="UP001148737">
    <property type="component" value="Unassembled WGS sequence"/>
</dbReference>
<evidence type="ECO:0000313" key="1">
    <source>
        <dbReference type="EMBL" id="KAJ3488953.1"/>
    </source>
</evidence>
<sequence length="483" mass="54062">MMVDRNIPTAAEILFDQIAESYEEAYGGNLGLIKALETLRERHTHGSSVLDIGCGPGGPASRLSEAGFKVTGIDVSQSMVNFCQKNCTGNFYKADMTTYQPQQQFDAIISLFNLFQISYETTYSMAFKMASWLRPGGTIILGTTAAEDVIKSERDLVDVCTKQYIEHVDTEFMGHGINATFLSTRRWLTILQQAGFVIHNVDRYSFEIKSFNRTEEQLFITAQKTTLEPLFGPYPLPMSRRAPHLLSEGAWRPFAERLTRHEFDAVLDAVQQNKEVLDIGSGHGELPIAIAKKIGKAYAVEPNLERNELLANNSSQSTVEIRQGTAEKLPFADNMFDAAVALWILHYVDDLEQSLSEMARVVDLARPNARVVIVQGAPDNEVVNLINRVCAPIAEETAKAFTRYGFDDISIARVDAHCNFAENDLTVRCNKAADVLTDFWYKDHPRSNDMKEAFQPILREHFASRPLEVGDQAVILIARPTQL</sequence>
<comment type="caution">
    <text evidence="1">The sequence shown here is derived from an EMBL/GenBank/DDBJ whole genome shotgun (WGS) entry which is preliminary data.</text>
</comment>
<keyword evidence="2" id="KW-1185">Reference proteome</keyword>
<accession>A0ACC1QUF0</accession>
<dbReference type="EMBL" id="JANAKD010000762">
    <property type="protein sequence ID" value="KAJ3488953.1"/>
    <property type="molecule type" value="Genomic_DNA"/>
</dbReference>
<organism evidence="1 2">
    <name type="scientific">Lecanicillium saksenae</name>
    <dbReference type="NCBI Taxonomy" id="468837"/>
    <lineage>
        <taxon>Eukaryota</taxon>
        <taxon>Fungi</taxon>
        <taxon>Dikarya</taxon>
        <taxon>Ascomycota</taxon>
        <taxon>Pezizomycotina</taxon>
        <taxon>Sordariomycetes</taxon>
        <taxon>Hypocreomycetidae</taxon>
        <taxon>Hypocreales</taxon>
        <taxon>Cordycipitaceae</taxon>
        <taxon>Lecanicillium</taxon>
    </lineage>
</organism>
<proteinExistence type="predicted"/>
<name>A0ACC1QUF0_9HYPO</name>
<protein>
    <submittedName>
        <fullName evidence="1">Uncharacterized protein</fullName>
    </submittedName>
</protein>
<gene>
    <name evidence="1" type="ORF">NLG97_g6097</name>
</gene>